<gene>
    <name evidence="7" type="primary">FGFR1OP2_1</name>
    <name evidence="8" type="synonym">FGFR1OP2_0</name>
    <name evidence="4" type="ORF">CM83_33674</name>
    <name evidence="5" type="ORF">CM83_33675</name>
    <name evidence="8" type="ORF">g.41540</name>
    <name evidence="7" type="ORF">g.41541</name>
</gene>
<evidence type="ECO:0000256" key="2">
    <source>
        <dbReference type="ARBA" id="ARBA00023054"/>
    </source>
</evidence>
<dbReference type="EMBL" id="GBRD01010096">
    <property type="protein sequence ID" value="JAG55728.1"/>
    <property type="molecule type" value="Transcribed_RNA"/>
</dbReference>
<reference evidence="5" key="2">
    <citation type="submission" date="2014-07" db="EMBL/GenBank/DDBJ databases">
        <authorList>
            <person name="Hull J."/>
        </authorList>
    </citation>
    <scope>NUCLEOTIDE SEQUENCE</scope>
</reference>
<evidence type="ECO:0000256" key="3">
    <source>
        <dbReference type="SAM" id="Coils"/>
    </source>
</evidence>
<protein>
    <submittedName>
        <fullName evidence="7">FGFR1 oncogene partner 2</fullName>
    </submittedName>
</protein>
<sequence>MSLTIHQIVLDAKNLAVKLKESNSTADNLLSQGQTVHRQIDIMKQYSDDVGELNEAARHRPHTALVAGIKQENRHLRDLQQENRELKAALEEQQNALELIMTKYRQQMTKLVNNSKLDLPKLYSQRYHEKILEQGIKIKEMAEVMSKAANIDDDAITKDQEELTRLSTENKGLRQLLQIATENGSVDNIFTTT</sequence>
<evidence type="ECO:0000313" key="8">
    <source>
        <dbReference type="EMBL" id="JAQ14854.1"/>
    </source>
</evidence>
<accession>A0A0A9XYV0</accession>
<dbReference type="PANTHER" id="PTHR12186">
    <property type="entry name" value="SIKE FAMILY MEMBER"/>
    <property type="match status" value="1"/>
</dbReference>
<organism evidence="5">
    <name type="scientific">Lygus hesperus</name>
    <name type="common">Western plant bug</name>
    <dbReference type="NCBI Taxonomy" id="30085"/>
    <lineage>
        <taxon>Eukaryota</taxon>
        <taxon>Metazoa</taxon>
        <taxon>Ecdysozoa</taxon>
        <taxon>Arthropoda</taxon>
        <taxon>Hexapoda</taxon>
        <taxon>Insecta</taxon>
        <taxon>Pterygota</taxon>
        <taxon>Neoptera</taxon>
        <taxon>Paraneoptera</taxon>
        <taxon>Hemiptera</taxon>
        <taxon>Heteroptera</taxon>
        <taxon>Panheteroptera</taxon>
        <taxon>Cimicomorpha</taxon>
        <taxon>Miridae</taxon>
        <taxon>Mirini</taxon>
        <taxon>Lygus</taxon>
    </lineage>
</organism>
<dbReference type="EMBL" id="GDHC01020655">
    <property type="protein sequence ID" value="JAP97973.1"/>
    <property type="molecule type" value="Transcribed_RNA"/>
</dbReference>
<evidence type="ECO:0000313" key="4">
    <source>
        <dbReference type="EMBL" id="JAG24032.1"/>
    </source>
</evidence>
<dbReference type="EMBL" id="GBRD01010098">
    <property type="protein sequence ID" value="JAG55726.1"/>
    <property type="molecule type" value="Transcribed_RNA"/>
</dbReference>
<dbReference type="AlphaFoldDB" id="A0A0A9XYV0"/>
<dbReference type="Pfam" id="PF05769">
    <property type="entry name" value="SIKE"/>
    <property type="match status" value="1"/>
</dbReference>
<evidence type="ECO:0000313" key="5">
    <source>
        <dbReference type="EMBL" id="JAG24033.1"/>
    </source>
</evidence>
<dbReference type="EMBL" id="GBHO01019571">
    <property type="protein sequence ID" value="JAG24033.1"/>
    <property type="molecule type" value="Transcribed_RNA"/>
</dbReference>
<feature type="coiled-coil region" evidence="3">
    <location>
        <begin position="69"/>
        <end position="107"/>
    </location>
</feature>
<evidence type="ECO:0000313" key="7">
    <source>
        <dbReference type="EMBL" id="JAP97973.1"/>
    </source>
</evidence>
<keyword evidence="2 3" id="KW-0175">Coiled coil</keyword>
<comment type="similarity">
    <text evidence="1">Belongs to the SIKE family.</text>
</comment>
<reference evidence="7" key="4">
    <citation type="journal article" date="2016" name="Gigascience">
        <title>De novo construction of an expanded transcriptome assembly for the western tarnished plant bug, Lygus hesperus.</title>
        <authorList>
            <person name="Tassone E.E."/>
            <person name="Geib S.M."/>
            <person name="Hall B."/>
            <person name="Fabrick J.A."/>
            <person name="Brent C.S."/>
            <person name="Hull J.J."/>
        </authorList>
    </citation>
    <scope>NUCLEOTIDE SEQUENCE</scope>
</reference>
<evidence type="ECO:0000313" key="6">
    <source>
        <dbReference type="EMBL" id="JAG55726.1"/>
    </source>
</evidence>
<dbReference type="EMBL" id="GBRD01010095">
    <property type="protein sequence ID" value="JAG55729.1"/>
    <property type="molecule type" value="Transcribed_RNA"/>
</dbReference>
<reference evidence="6" key="3">
    <citation type="submission" date="2014-09" db="EMBL/GenBank/DDBJ databases">
        <authorList>
            <person name="Magalhaes I.L.F."/>
            <person name="Oliveira U."/>
            <person name="Santos F.R."/>
            <person name="Vidigal T.H.D.A."/>
            <person name="Brescovit A.D."/>
            <person name="Santos A.J."/>
        </authorList>
    </citation>
    <scope>NUCLEOTIDE SEQUENCE</scope>
</reference>
<dbReference type="InterPro" id="IPR008555">
    <property type="entry name" value="SIKE"/>
</dbReference>
<proteinExistence type="inferred from homology"/>
<dbReference type="EMBL" id="GBHO01019572">
    <property type="protein sequence ID" value="JAG24032.1"/>
    <property type="molecule type" value="Transcribed_RNA"/>
</dbReference>
<reference evidence="5" key="1">
    <citation type="journal article" date="2014" name="PLoS ONE">
        <title>Transcriptome-Based Identification of ABC Transporters in the Western Tarnished Plant Bug Lygus hesperus.</title>
        <authorList>
            <person name="Hull J.J."/>
            <person name="Chaney K."/>
            <person name="Geib S.M."/>
            <person name="Fabrick J.A."/>
            <person name="Brent C.S."/>
            <person name="Walsh D."/>
            <person name="Lavine L.C."/>
        </authorList>
    </citation>
    <scope>NUCLEOTIDE SEQUENCE</scope>
</reference>
<dbReference type="EMBL" id="GDHC01003775">
    <property type="protein sequence ID" value="JAQ14854.1"/>
    <property type="molecule type" value="Transcribed_RNA"/>
</dbReference>
<dbReference type="PANTHER" id="PTHR12186:SF2">
    <property type="entry name" value="FGFR1 ONCOGENE PARTNER 2 HOMOLOG"/>
    <property type="match status" value="1"/>
</dbReference>
<evidence type="ECO:0000256" key="1">
    <source>
        <dbReference type="ARBA" id="ARBA00005537"/>
    </source>
</evidence>
<name>A0A0A9XYV0_LYGHE</name>